<sequence>MSVALAEFPATETTQSAPKYSFLLHPPPQKKRPTKPLPATPAEASSSSNKPISGSSRSPTTSAITAWIANVQPGSPAPPTPKQKSQISNTHRPSVTSLERSSASCITPSAKDFKHDLTTVGYASVFVAVPYTPFSAAYPSTPASQAPKKPARRGLKHFRSLSALKSTRSSSNSTNMPAPVPLVKKSIPKVPATTRAQSKDTVSKSKKSQYAKYCPPTFATELALAQLADGGKMDDHIRRFAEAQARAGGAQMVNGVLVGVGDAWRDGQGGVWRDQDEEWEYAHLLGADDECDGDVDGGWVRFGSASGASRIGRDERRWSVSSDDSDLDPRYAMQDDADARDDVAVFGSGSAMRRPGMSALALPTRHRRPAPHLRKPEFLLDIFPVPDEPASALNKDRRRATPSSASKCPTNPLDDMRKDFLESSFEPAPALVPLPPHHHSHQRPSEPPRVSSRSDTRSMAARKVAHNDSGKSPSKMNVRGFFRAMGGRKSDI</sequence>
<feature type="compositionally biased region" description="Low complexity" evidence="1">
    <location>
        <begin position="45"/>
        <end position="58"/>
    </location>
</feature>
<evidence type="ECO:0000313" key="3">
    <source>
        <dbReference type="Proteomes" id="UP000076871"/>
    </source>
</evidence>
<name>A0A165EM10_9APHY</name>
<dbReference type="RefSeq" id="XP_040765079.1">
    <property type="nucleotide sequence ID" value="XM_040908787.1"/>
</dbReference>
<dbReference type="Proteomes" id="UP000076871">
    <property type="component" value="Unassembled WGS sequence"/>
</dbReference>
<dbReference type="EMBL" id="KV427620">
    <property type="protein sequence ID" value="KZT07339.1"/>
    <property type="molecule type" value="Genomic_DNA"/>
</dbReference>
<protein>
    <submittedName>
        <fullName evidence="2">Uncharacterized protein</fullName>
    </submittedName>
</protein>
<reference evidence="2 3" key="1">
    <citation type="journal article" date="2016" name="Mol. Biol. Evol.">
        <title>Comparative Genomics of Early-Diverging Mushroom-Forming Fungi Provides Insights into the Origins of Lignocellulose Decay Capabilities.</title>
        <authorList>
            <person name="Nagy L.G."/>
            <person name="Riley R."/>
            <person name="Tritt A."/>
            <person name="Adam C."/>
            <person name="Daum C."/>
            <person name="Floudas D."/>
            <person name="Sun H."/>
            <person name="Yadav J.S."/>
            <person name="Pangilinan J."/>
            <person name="Larsson K.H."/>
            <person name="Matsuura K."/>
            <person name="Barry K."/>
            <person name="Labutti K."/>
            <person name="Kuo R."/>
            <person name="Ohm R.A."/>
            <person name="Bhattacharya S.S."/>
            <person name="Shirouzu T."/>
            <person name="Yoshinaga Y."/>
            <person name="Martin F.M."/>
            <person name="Grigoriev I.V."/>
            <person name="Hibbett D.S."/>
        </authorList>
    </citation>
    <scope>NUCLEOTIDE SEQUENCE [LARGE SCALE GENOMIC DNA]</scope>
    <source>
        <strain evidence="2 3">93-53</strain>
    </source>
</reference>
<feature type="region of interest" description="Disordered" evidence="1">
    <location>
        <begin position="391"/>
        <end position="492"/>
    </location>
</feature>
<feature type="region of interest" description="Disordered" evidence="1">
    <location>
        <begin position="1"/>
        <end position="103"/>
    </location>
</feature>
<proteinExistence type="predicted"/>
<feature type="compositionally biased region" description="Polar residues" evidence="1">
    <location>
        <begin position="82"/>
        <end position="103"/>
    </location>
</feature>
<dbReference type="OrthoDB" id="3233731at2759"/>
<dbReference type="InParanoid" id="A0A165EM10"/>
<dbReference type="AlphaFoldDB" id="A0A165EM10"/>
<evidence type="ECO:0000313" key="2">
    <source>
        <dbReference type="EMBL" id="KZT07339.1"/>
    </source>
</evidence>
<keyword evidence="3" id="KW-1185">Reference proteome</keyword>
<organism evidence="2 3">
    <name type="scientific">Laetiporus sulphureus 93-53</name>
    <dbReference type="NCBI Taxonomy" id="1314785"/>
    <lineage>
        <taxon>Eukaryota</taxon>
        <taxon>Fungi</taxon>
        <taxon>Dikarya</taxon>
        <taxon>Basidiomycota</taxon>
        <taxon>Agaricomycotina</taxon>
        <taxon>Agaricomycetes</taxon>
        <taxon>Polyporales</taxon>
        <taxon>Laetiporus</taxon>
    </lineage>
</organism>
<accession>A0A165EM10</accession>
<dbReference type="GeneID" id="63825816"/>
<gene>
    <name evidence="2" type="ORF">LAESUDRAFT_725251</name>
</gene>
<evidence type="ECO:0000256" key="1">
    <source>
        <dbReference type="SAM" id="MobiDB-lite"/>
    </source>
</evidence>